<feature type="compositionally biased region" description="Basic residues" evidence="6">
    <location>
        <begin position="86"/>
        <end position="98"/>
    </location>
</feature>
<evidence type="ECO:0000256" key="6">
    <source>
        <dbReference type="SAM" id="MobiDB-lite"/>
    </source>
</evidence>
<keyword evidence="8" id="KW-0436">Ligase</keyword>
<dbReference type="InterPro" id="IPR000569">
    <property type="entry name" value="HECT_dom"/>
</dbReference>
<feature type="region of interest" description="Disordered" evidence="6">
    <location>
        <begin position="73"/>
        <end position="147"/>
    </location>
</feature>
<feature type="region of interest" description="Disordered" evidence="6">
    <location>
        <begin position="183"/>
        <end position="208"/>
    </location>
</feature>
<dbReference type="PANTHER" id="PTHR45700:SF9">
    <property type="entry name" value="HECT-TYPE E3 UBIQUITIN TRANSFERASE"/>
    <property type="match status" value="1"/>
</dbReference>
<evidence type="ECO:0000256" key="3">
    <source>
        <dbReference type="ARBA" id="ARBA00022679"/>
    </source>
</evidence>
<feature type="region of interest" description="Disordered" evidence="6">
    <location>
        <begin position="1"/>
        <end position="61"/>
    </location>
</feature>
<dbReference type="Gene3D" id="3.30.2160.10">
    <property type="entry name" value="Hect, E3 ligase catalytic domain"/>
    <property type="match status" value="1"/>
</dbReference>
<comment type="caution">
    <text evidence="5">Lacks conserved residue(s) required for the propagation of feature annotation.</text>
</comment>
<dbReference type="Gene3D" id="3.90.1750.10">
    <property type="entry name" value="Hect, E3 ligase catalytic domains"/>
    <property type="match status" value="1"/>
</dbReference>
<reference evidence="8" key="1">
    <citation type="submission" date="2010-05" db="EMBL/GenBank/DDBJ databases">
        <title>The Genome Sequence of Magnaporthe poae strain ATCC 64411.</title>
        <authorList>
            <consortium name="The Broad Institute Genome Sequencing Platform"/>
            <consortium name="Broad Institute Genome Sequencing Center for Infectious Disease"/>
            <person name="Ma L.-J."/>
            <person name="Dead R."/>
            <person name="Young S."/>
            <person name="Zeng Q."/>
            <person name="Koehrsen M."/>
            <person name="Alvarado L."/>
            <person name="Berlin A."/>
            <person name="Chapman S.B."/>
            <person name="Chen Z."/>
            <person name="Freedman E."/>
            <person name="Gellesch M."/>
            <person name="Goldberg J."/>
            <person name="Griggs A."/>
            <person name="Gujja S."/>
            <person name="Heilman E.R."/>
            <person name="Heiman D."/>
            <person name="Hepburn T."/>
            <person name="Howarth C."/>
            <person name="Jen D."/>
            <person name="Larson L."/>
            <person name="Mehta T."/>
            <person name="Neiman D."/>
            <person name="Pearson M."/>
            <person name="Roberts A."/>
            <person name="Saif S."/>
            <person name="Shea T."/>
            <person name="Shenoy N."/>
            <person name="Sisk P."/>
            <person name="Stolte C."/>
            <person name="Sykes S."/>
            <person name="Walk T."/>
            <person name="White J."/>
            <person name="Yandava C."/>
            <person name="Haas B."/>
            <person name="Nusbaum C."/>
            <person name="Birren B."/>
        </authorList>
    </citation>
    <scope>NUCLEOTIDE SEQUENCE</scope>
    <source>
        <strain evidence="8">ATCC 64411</strain>
    </source>
</reference>
<dbReference type="PROSITE" id="PS50237">
    <property type="entry name" value="HECT"/>
    <property type="match status" value="1"/>
</dbReference>
<dbReference type="OrthoDB" id="8068875at2759"/>
<dbReference type="InterPro" id="IPR035983">
    <property type="entry name" value="Hect_E3_ubiquitin_ligase"/>
</dbReference>
<dbReference type="FunFam" id="3.30.2160.10:FF:000004">
    <property type="entry name" value="probable E3 ubiquitin-protein ligase HERC4 isoform X1"/>
    <property type="match status" value="1"/>
</dbReference>
<dbReference type="VEuPathDB" id="FungiDB:MAPG_10837"/>
<proteinExistence type="predicted"/>
<name>A0A0H2U6W4_MAGP6</name>
<dbReference type="EMBL" id="GL876978">
    <property type="protein sequence ID" value="KLU91888.1"/>
    <property type="molecule type" value="Genomic_DNA"/>
</dbReference>
<dbReference type="SMART" id="SM00119">
    <property type="entry name" value="HECTc"/>
    <property type="match status" value="1"/>
</dbReference>
<evidence type="ECO:0000256" key="5">
    <source>
        <dbReference type="PROSITE-ProRule" id="PRU00104"/>
    </source>
</evidence>
<keyword evidence="4 5" id="KW-0833">Ubl conjugation pathway</keyword>
<keyword evidence="3" id="KW-0808">Transferase</keyword>
<dbReference type="GO" id="GO:0061630">
    <property type="term" value="F:ubiquitin protein ligase activity"/>
    <property type="evidence" value="ECO:0007669"/>
    <property type="project" value="UniProtKB-EC"/>
</dbReference>
<feature type="compositionally biased region" description="Low complexity" evidence="6">
    <location>
        <begin position="289"/>
        <end position="299"/>
    </location>
</feature>
<dbReference type="SUPFAM" id="SSF56204">
    <property type="entry name" value="Hect, E3 ligase catalytic domain"/>
    <property type="match status" value="1"/>
</dbReference>
<evidence type="ECO:0000256" key="2">
    <source>
        <dbReference type="ARBA" id="ARBA00012485"/>
    </source>
</evidence>
<sequence length="974" mass="108271">MEQFREKPLPPLPSPASPHVQHNQHLRPDTNVPSSRTHPTHLRTGSDASRPTHHFGNSNHITDFEFVDGSQLQVDSSDSDDFRRSNTNRRRQAKHGRSMSHPFPSLFHGKRKKKSSDSNENDDSDDLAPIGSARRGHGPSGGSRDVTTSECMTCGSDVCHPRGASGFECTICATLNDLHPVNLGPIDRRSRQAGYPEPERQPGRGSEFARPVSVEHTKLLIKACLRHFIVLSLQPAGAGGSQAPQGLMPPRMDNGGPNETMARHGLPRSYSSSHPDQRPMVQAAPRQPGGPASSPMPGGRDLVPSKIFKPVEDYLVECFTSCVALNKSFGGPPSQVEETRHLFRSPAAPPSFYMDWEGLEEWYATIINAAQPWKSVYHGMVAAGLLLPATDSALRSLDEDILVGQDHVQKLLLRATEAVLRRPGRPMKEAAHLRFVLIILANPFLSAGCRVFTGNYGRIIHGRGHAPATGQFSHIIGRAVGMLANSSDRCHRRLVSWFAAYPENRLIQAKDLVGGFLVYRLLRQRQRRQEEYEVDVTGGLIPNVSAGRSAAALHAALGQSGGQARGREAEQRLSTNKDWQIKAAARAMSLIFTANNTRAPPGSSGGHSIVHRGVAEPARARDMVLARGQLMPTSDFYVTQLDDADITTEFAMWEREKGRFNFCQYPFLLSLGAKTSILKYDTAQQMLNRTRDEILDSRRNNGLHQQHLDLSVRRDCLVEDSLKSVSAVIGNGTDDIKKALRITFRGEDGIDAGGLRKEWFLLLVRDLFNPDHGLFVYDDDSRYCYFNPYSFETSEEYYLVGVVLGLAIYNFNILDIALPPFAFRKLLAAAPNSLMGQNRPDRAYTLDDLAEVRPRLAQSLSQLLEFEGDVESTFCQEFVIEVDKYGSIDRVPLTPRGEHKPVTNSNRNEYVESYVRYLLDKAVARQFEPFKRGFFSVCNGNALSLFRPEEIERLVKGSDEPLDVDLMRAAAEYS</sequence>
<evidence type="ECO:0000259" key="7">
    <source>
        <dbReference type="PROSITE" id="PS50237"/>
    </source>
</evidence>
<feature type="region of interest" description="Disordered" evidence="6">
    <location>
        <begin position="238"/>
        <end position="301"/>
    </location>
</feature>
<comment type="catalytic activity">
    <reaction evidence="1">
        <text>S-ubiquitinyl-[E2 ubiquitin-conjugating enzyme]-L-cysteine + [acceptor protein]-L-lysine = [E2 ubiquitin-conjugating enzyme]-L-cysteine + N(6)-ubiquitinyl-[acceptor protein]-L-lysine.</text>
        <dbReference type="EC" id="2.3.2.26"/>
    </reaction>
</comment>
<accession>A0A0H2U6W4</accession>
<feature type="domain" description="HECT" evidence="7">
    <location>
        <begin position="732"/>
        <end position="974"/>
    </location>
</feature>
<dbReference type="Pfam" id="PF00632">
    <property type="entry name" value="HECT"/>
    <property type="match status" value="1"/>
</dbReference>
<reference evidence="8" key="2">
    <citation type="submission" date="2011-03" db="EMBL/GenBank/DDBJ databases">
        <title>Annotation of Magnaporthe poae ATCC 64411.</title>
        <authorList>
            <person name="Ma L.-J."/>
            <person name="Dead R."/>
            <person name="Young S.K."/>
            <person name="Zeng Q."/>
            <person name="Gargeya S."/>
            <person name="Fitzgerald M."/>
            <person name="Haas B."/>
            <person name="Abouelleil A."/>
            <person name="Alvarado L."/>
            <person name="Arachchi H.M."/>
            <person name="Berlin A."/>
            <person name="Brown A."/>
            <person name="Chapman S.B."/>
            <person name="Chen Z."/>
            <person name="Dunbar C."/>
            <person name="Freedman E."/>
            <person name="Gearin G."/>
            <person name="Gellesch M."/>
            <person name="Goldberg J."/>
            <person name="Griggs A."/>
            <person name="Gujja S."/>
            <person name="Heiman D."/>
            <person name="Howarth C."/>
            <person name="Larson L."/>
            <person name="Lui A."/>
            <person name="MacDonald P.J.P."/>
            <person name="Mehta T."/>
            <person name="Montmayeur A."/>
            <person name="Murphy C."/>
            <person name="Neiman D."/>
            <person name="Pearson M."/>
            <person name="Priest M."/>
            <person name="Roberts A."/>
            <person name="Saif S."/>
            <person name="Shea T."/>
            <person name="Shenoy N."/>
            <person name="Sisk P."/>
            <person name="Stolte C."/>
            <person name="Sykes S."/>
            <person name="Yandava C."/>
            <person name="Wortman J."/>
            <person name="Nusbaum C."/>
            <person name="Birren B."/>
        </authorList>
    </citation>
    <scope>NUCLEOTIDE SEQUENCE</scope>
    <source>
        <strain evidence="8">ATCC 64411</strain>
    </source>
</reference>
<gene>
    <name evidence="8" type="ORF">MAPG_10837</name>
</gene>
<evidence type="ECO:0000313" key="8">
    <source>
        <dbReference type="EMBL" id="KLU91888.1"/>
    </source>
</evidence>
<dbReference type="InterPro" id="IPR044611">
    <property type="entry name" value="E3A/B/C-like"/>
</dbReference>
<dbReference type="EC" id="2.3.2.26" evidence="2"/>
<organism evidence="8">
    <name type="scientific">Magnaporthiopsis poae (strain ATCC 64411 / 73-15)</name>
    <name type="common">Kentucky bluegrass fungus</name>
    <name type="synonym">Magnaporthe poae</name>
    <dbReference type="NCBI Taxonomy" id="644358"/>
    <lineage>
        <taxon>Eukaryota</taxon>
        <taxon>Fungi</taxon>
        <taxon>Dikarya</taxon>
        <taxon>Ascomycota</taxon>
        <taxon>Pezizomycotina</taxon>
        <taxon>Sordariomycetes</taxon>
        <taxon>Sordariomycetidae</taxon>
        <taxon>Magnaporthales</taxon>
        <taxon>Magnaporthaceae</taxon>
        <taxon>Magnaporthiopsis</taxon>
    </lineage>
</organism>
<feature type="non-terminal residue" evidence="8">
    <location>
        <position position="974"/>
    </location>
</feature>
<dbReference type="PANTHER" id="PTHR45700">
    <property type="entry name" value="UBIQUITIN-PROTEIN LIGASE E3C"/>
    <property type="match status" value="1"/>
</dbReference>
<dbReference type="AlphaFoldDB" id="A0A0H2U6W4"/>
<dbReference type="GO" id="GO:0016874">
    <property type="term" value="F:ligase activity"/>
    <property type="evidence" value="ECO:0007669"/>
    <property type="project" value="UniProtKB-KW"/>
</dbReference>
<dbReference type="GO" id="GO:0000209">
    <property type="term" value="P:protein polyubiquitination"/>
    <property type="evidence" value="ECO:0007669"/>
    <property type="project" value="InterPro"/>
</dbReference>
<protein>
    <recommendedName>
        <fullName evidence="2">HECT-type E3 ubiquitin transferase</fullName>
        <ecNumber evidence="2">2.3.2.26</ecNumber>
    </recommendedName>
</protein>
<evidence type="ECO:0000256" key="1">
    <source>
        <dbReference type="ARBA" id="ARBA00000885"/>
    </source>
</evidence>
<evidence type="ECO:0000256" key="4">
    <source>
        <dbReference type="ARBA" id="ARBA00022786"/>
    </source>
</evidence>